<keyword evidence="2" id="KW-1185">Reference proteome</keyword>
<dbReference type="EMBL" id="JBHTLX010000022">
    <property type="protein sequence ID" value="MFD1249700.1"/>
    <property type="molecule type" value="Genomic_DNA"/>
</dbReference>
<accession>A0ABW3W3M1</accession>
<sequence>MSQVVAPPPMDSTPLGAQTLGVDLRGVTVSVKDVQAWAASIAAPGWADASGWAGAAAEAHAHAATCFARRLDVLEAVLDRVVTAADRFEDRLVRLRQWRLDLVAACATVDDAGRAELRRRIAAWTRAYAAAEAEIVTALCGVPVDVDRPDTARLTGELRGLLHAPVALAAWWRRLSRREQEALTTEHPELVGNADGIPVTDRDEANRARLAHDGGRLANADDVQEALDDYAPLIDPATGRALTELIGYQPTLHSGDGGVAISFGDPDIADQVSAMSRA</sequence>
<proteinExistence type="predicted"/>
<dbReference type="RefSeq" id="WP_367918707.1">
    <property type="nucleotide sequence ID" value="NZ_BAABAC010000014.1"/>
</dbReference>
<evidence type="ECO:0008006" key="3">
    <source>
        <dbReference type="Google" id="ProtNLM"/>
    </source>
</evidence>
<reference evidence="2" key="1">
    <citation type="journal article" date="2019" name="Int. J. Syst. Evol. Microbiol.">
        <title>The Global Catalogue of Microorganisms (GCM) 10K type strain sequencing project: providing services to taxonomists for standard genome sequencing and annotation.</title>
        <authorList>
            <consortium name="The Broad Institute Genomics Platform"/>
            <consortium name="The Broad Institute Genome Sequencing Center for Infectious Disease"/>
            <person name="Wu L."/>
            <person name="Ma J."/>
        </authorList>
    </citation>
    <scope>NUCLEOTIDE SEQUENCE [LARGE SCALE GENOMIC DNA]</scope>
    <source>
        <strain evidence="2">CCUG 52478</strain>
    </source>
</reference>
<protein>
    <recommendedName>
        <fullName evidence="3">DUF222 domain-containing protein</fullName>
    </recommendedName>
</protein>
<comment type="caution">
    <text evidence="1">The sequence shown here is derived from an EMBL/GenBank/DDBJ whole genome shotgun (WGS) entry which is preliminary data.</text>
</comment>
<organism evidence="1 2">
    <name type="scientific">Nocardioides ginsengisoli</name>
    <dbReference type="NCBI Taxonomy" id="363868"/>
    <lineage>
        <taxon>Bacteria</taxon>
        <taxon>Bacillati</taxon>
        <taxon>Actinomycetota</taxon>
        <taxon>Actinomycetes</taxon>
        <taxon>Propionibacteriales</taxon>
        <taxon>Nocardioidaceae</taxon>
        <taxon>Nocardioides</taxon>
    </lineage>
</organism>
<evidence type="ECO:0000313" key="1">
    <source>
        <dbReference type="EMBL" id="MFD1249700.1"/>
    </source>
</evidence>
<name>A0ABW3W3M1_9ACTN</name>
<gene>
    <name evidence="1" type="ORF">ACFQ3F_18020</name>
</gene>
<evidence type="ECO:0000313" key="2">
    <source>
        <dbReference type="Proteomes" id="UP001597229"/>
    </source>
</evidence>
<dbReference type="Proteomes" id="UP001597229">
    <property type="component" value="Unassembled WGS sequence"/>
</dbReference>